<sequence>MFVITKLFVFRRKEDKMKVVITNAGEDGLEIARSLKKRVSQQLPIKNVTTKGCWLIISRNGPFTNEEWFPHGEVSFDIEPVEYCLDCLIRHLTDIFEGKGLHFVLPEIDFHFTIA</sequence>
<gene>
    <name evidence="1" type="ORF">COU43_00435</name>
</gene>
<dbReference type="AlphaFoldDB" id="A0A2H0TJR4"/>
<proteinExistence type="predicted"/>
<evidence type="ECO:0000313" key="2">
    <source>
        <dbReference type="Proteomes" id="UP000228909"/>
    </source>
</evidence>
<evidence type="ECO:0000313" key="1">
    <source>
        <dbReference type="EMBL" id="PIR71799.1"/>
    </source>
</evidence>
<dbReference type="EMBL" id="PFCK01000015">
    <property type="protein sequence ID" value="PIR71799.1"/>
    <property type="molecule type" value="Genomic_DNA"/>
</dbReference>
<comment type="caution">
    <text evidence="1">The sequence shown here is derived from an EMBL/GenBank/DDBJ whole genome shotgun (WGS) entry which is preliminary data.</text>
</comment>
<accession>A0A2H0TJR4</accession>
<reference evidence="2" key="1">
    <citation type="submission" date="2017-09" db="EMBL/GenBank/DDBJ databases">
        <title>Depth-based differentiation of microbial function through sediment-hosted aquifers and enrichment of novel symbionts in the deep terrestrial subsurface.</title>
        <authorList>
            <person name="Probst A.J."/>
            <person name="Ladd B."/>
            <person name="Jarett J.K."/>
            <person name="Geller-Mcgrath D.E."/>
            <person name="Sieber C.M.K."/>
            <person name="Emerson J.B."/>
            <person name="Anantharaman K."/>
            <person name="Thomas B.C."/>
            <person name="Malmstrom R."/>
            <person name="Stieglmeier M."/>
            <person name="Klingl A."/>
            <person name="Woyke T."/>
            <person name="Ryan C.M."/>
            <person name="Banfield J.F."/>
        </authorList>
    </citation>
    <scope>NUCLEOTIDE SEQUENCE [LARGE SCALE GENOMIC DNA]</scope>
</reference>
<organism evidence="1 2">
    <name type="scientific">Candidatus Nealsonbacteria bacterium CG10_big_fil_rev_8_21_14_0_10_37_25</name>
    <dbReference type="NCBI Taxonomy" id="1974711"/>
    <lineage>
        <taxon>Bacteria</taxon>
        <taxon>Candidatus Nealsoniibacteriota</taxon>
    </lineage>
</organism>
<name>A0A2H0TJR4_9BACT</name>
<dbReference type="Proteomes" id="UP000228909">
    <property type="component" value="Unassembled WGS sequence"/>
</dbReference>
<protein>
    <submittedName>
        <fullName evidence="1">Uncharacterized protein</fullName>
    </submittedName>
</protein>